<dbReference type="Gene3D" id="2.60.40.10">
    <property type="entry name" value="Immunoglobulins"/>
    <property type="match status" value="13"/>
</dbReference>
<dbReference type="PANTHER" id="PTHR39576:SF2">
    <property type="entry name" value="ATTACHING AND EFFACING PROTEIN HOMOLOG-RELATED"/>
    <property type="match status" value="1"/>
</dbReference>
<evidence type="ECO:0000259" key="2">
    <source>
        <dbReference type="PROSITE" id="PS51127"/>
    </source>
</evidence>
<feature type="domain" description="Big-1" evidence="2">
    <location>
        <begin position="1437"/>
        <end position="1526"/>
    </location>
</feature>
<keyword evidence="4" id="KW-1185">Reference proteome</keyword>
<dbReference type="PRINTS" id="PR01369">
    <property type="entry name" value="INTIMIN"/>
</dbReference>
<accession>A0ABY8PMJ1</accession>
<dbReference type="InterPro" id="IPR024519">
    <property type="entry name" value="IAT_beta"/>
</dbReference>
<protein>
    <submittedName>
        <fullName evidence="3">Ig-like domain-containing protein</fullName>
    </submittedName>
</protein>
<name>A0ABY8PMJ1_9PSED</name>
<dbReference type="SUPFAM" id="SSF49373">
    <property type="entry name" value="Invasin/intimin cell-adhesion fragments"/>
    <property type="match status" value="13"/>
</dbReference>
<dbReference type="EMBL" id="CP123772">
    <property type="protein sequence ID" value="WGO96456.1"/>
    <property type="molecule type" value="Genomic_DNA"/>
</dbReference>
<evidence type="ECO:0000313" key="4">
    <source>
        <dbReference type="Proteomes" id="UP001227386"/>
    </source>
</evidence>
<keyword evidence="3" id="KW-0614">Plasmid</keyword>
<feature type="domain" description="Big-1" evidence="2">
    <location>
        <begin position="1534"/>
        <end position="1624"/>
    </location>
</feature>
<feature type="domain" description="Big-1" evidence="2">
    <location>
        <begin position="660"/>
        <end position="749"/>
    </location>
</feature>
<dbReference type="InterPro" id="IPR038177">
    <property type="entry name" value="IAT_beta_sf"/>
</dbReference>
<dbReference type="InterPro" id="IPR003535">
    <property type="entry name" value="Intimin/invasin_bac"/>
</dbReference>
<feature type="domain" description="Big-1" evidence="2">
    <location>
        <begin position="1146"/>
        <end position="1235"/>
    </location>
</feature>
<feature type="domain" description="Big-1" evidence="2">
    <location>
        <begin position="462"/>
        <end position="553"/>
    </location>
</feature>
<proteinExistence type="inferred from homology"/>
<feature type="domain" description="Big-1" evidence="2">
    <location>
        <begin position="561"/>
        <end position="652"/>
    </location>
</feature>
<dbReference type="InterPro" id="IPR008964">
    <property type="entry name" value="Invasin/intimin_cell_adhesion"/>
</dbReference>
<feature type="domain" description="Big-1" evidence="2">
    <location>
        <begin position="951"/>
        <end position="1040"/>
    </location>
</feature>
<dbReference type="InterPro" id="IPR013783">
    <property type="entry name" value="Ig-like_fold"/>
</dbReference>
<sequence length="1747" mass="173446">MATGALNAAATTEVKEWFSARHATAELSLTAGGGGARSGSFDLLLPIFDTDADLVFTQLGIRRSNARTESYRNTINLGAGWRHTLDKWLFGANAFYDRDTTGRNDRIGVGAEAWTDFLKLSANSYFRLSDWKVSPDLDDYLERPANGWDVRAEAYLPAYPQLGGKFVYEQYYGDDVGLFSATDRQKNPSAVTVGLNYAPVPALVFGADYRQGQGGLSETSLKMGINYQFGVPLAKQWSPDQVKASKLLANARYDLVNRNNEIVLDYRKAEHALLMLPPEISGTPTATVSFPVTLTGGRASNFTWTGTASSFARPYNSSGVGTVVLPAYSPSGLNTYSLQAVGTDVYGEVVKSNVMQVTVTPFLIALASSKAEAKADGSDEVVFTASLQEPSGSPRANTAITWAVSGPATVVEKDSMTNKQGRANLKLVSRASSVVRVSAKEPQGAAASADAGFIGDPTSAKIVGLVATPAAILADGKATSTLVATVIDKNGNELGAGVPVTWASTAGALASTSTVTDETSKATVVLTSPVQIGDATVTAQAVAGSADARVDFVADTANARVLSLVASPGVIPADETTTSLLTATIVDANGNPVGAGVPVTWSTTDGTLSTAASVTDASSKTVVALKSSTKMGTATVTAKAAAGEQTATVAFTANSATAKVIDLTATPTSIVADGTTTSNLVATVEDANGNPVANAPVTWTTSTGTLSAASSTTDANGKTSVTLKGTAAGSATVKAQASAGASTANVTLTSDGSTAKVIDLTATPTSIVADGTTTSNLVATVEDANGNPVANAPVTWTTSTGTLSAASSTTDANGKTSVTLKGTAAGSATVKAQASAGASTANVTLTSDGSTAKVIDLTATPTSIVADGTTTSNLVATVEDANGNPVANAPVTWTTSTGTLSAASSTTDANGKTSVTLKGTAAGSATVKAQASAGASTANVTLTSDGSTAKVIDLTATPTSIVADGTTTSNLVATVEDANGNPVANAPVTWTTSTGTLSAASSTTDANGKTSVTLKGTAAGSATVKAQASAGASTANVTLTADVSTARVITVVATPGSTQANIEDGVELVATVVDAFGNAVPAGVSVRWTTNGGDLAFTRTVTDATGKATNHFGGSFAGTYIITAGTIGGAANTSVTVTGNLSQAHVVSLTANPTTIIANGTSTSLLAAVVEDDNGNPVANAPVTWTTSTGTLSAASSTTDANGKTSVTLKGTAAGTATVKAQASAGASTANVTLTSDGSTAKVIDLTATPTSIVANGTATSNLVATVEDANGNPVVNAPVTWTTSTGTLSAASSTTDANGKTSVTLKGTAVGTATVKAQAVAGADTVNVTLAGDSSTAKVIDLTATPTSIVADGTTTSNLVATVEDANGNPVANAPVTWTTSTGTLSAVSSTTDASGKTSVTLKGTTAAIASVKAQAVAGASTASVTLTADSSTANIVLLTASPAAITANGVTASTLSARVQDANNNVLAGVTVNWSTDLGALSSATSVTNGSGYALVTLKGTVAGAANVKASVIAGNSTVVVNLVADASTAQVTSLVATPTSIVANGTATSTLVATVKDANGNTLGSGVAVSWSTSLGNLSTASSVTNASGQAAVTLSGAVAGSATVTASAVAGSASATVTLTQNAPTITAINATDSTTYLNYDSTAPRLAWAGTGLSGSTTYLVTVVDANSNYQQYYTGPSSFTPAAGVNSWWLNRTRQQKNGYPEDLPSPYSGKGVITLKACNGTACSTATTTFNWSYDYTGSN</sequence>
<dbReference type="PROSITE" id="PS51127">
    <property type="entry name" value="BIG1"/>
    <property type="match status" value="11"/>
</dbReference>
<feature type="domain" description="Big-1" evidence="2">
    <location>
        <begin position="1243"/>
        <end position="1332"/>
    </location>
</feature>
<dbReference type="SMART" id="SM00634">
    <property type="entry name" value="BID_1"/>
    <property type="match status" value="13"/>
</dbReference>
<feature type="domain" description="Big-1" evidence="2">
    <location>
        <begin position="854"/>
        <end position="943"/>
    </location>
</feature>
<reference evidence="3 4" key="1">
    <citation type="journal article" date="2012" name="Appl. Soil Ecol.">
        <title>Isolation and characterization of new plant growth-promoting bacterial endophytes.</title>
        <authorList>
            <person name="Rashid S."/>
            <person name="Charles T.C."/>
            <person name="Glick B.R."/>
        </authorList>
    </citation>
    <scope>NUCLEOTIDE SEQUENCE [LARGE SCALE GENOMIC DNA]</scope>
    <source>
        <strain evidence="3 4">YsS1</strain>
        <plasmid evidence="3 4">unnamed</plasmid>
    </source>
</reference>
<evidence type="ECO:0000256" key="1">
    <source>
        <dbReference type="ARBA" id="ARBA00010116"/>
    </source>
</evidence>
<gene>
    <name evidence="3" type="ORF">QCD61_28250</name>
</gene>
<dbReference type="PANTHER" id="PTHR39576">
    <property type="entry name" value="ATTACHING AND EFFACING PROTEIN HOMOLOG-RELATED-RELATED"/>
    <property type="match status" value="1"/>
</dbReference>
<dbReference type="RefSeq" id="WP_280945037.1">
    <property type="nucleotide sequence ID" value="NZ_CP123772.1"/>
</dbReference>
<feature type="domain" description="Big-1" evidence="2">
    <location>
        <begin position="757"/>
        <end position="846"/>
    </location>
</feature>
<dbReference type="Pfam" id="PF11924">
    <property type="entry name" value="IAT_beta"/>
    <property type="match status" value="1"/>
</dbReference>
<evidence type="ECO:0000313" key="3">
    <source>
        <dbReference type="EMBL" id="WGO96456.1"/>
    </source>
</evidence>
<dbReference type="InterPro" id="IPR051715">
    <property type="entry name" value="Intimin-Invasin_domain"/>
</dbReference>
<dbReference type="InterPro" id="IPR003344">
    <property type="entry name" value="Big_1_dom"/>
</dbReference>
<feature type="domain" description="Big-1" evidence="2">
    <location>
        <begin position="1340"/>
        <end position="1429"/>
    </location>
</feature>
<dbReference type="Gene3D" id="2.40.160.160">
    <property type="entry name" value="Inverse autotransporter, beta-domain"/>
    <property type="match status" value="1"/>
</dbReference>
<dbReference type="Proteomes" id="UP001227386">
    <property type="component" value="Plasmid unnamed"/>
</dbReference>
<comment type="similarity">
    <text evidence="1">Belongs to the intimin/invasin family.</text>
</comment>
<geneLocation type="plasmid" evidence="3 4">
    <name>unnamed</name>
</geneLocation>
<dbReference type="Pfam" id="PF02369">
    <property type="entry name" value="Big_1"/>
    <property type="match status" value="13"/>
</dbReference>
<organism evidence="3 4">
    <name type="scientific">Pseudomonas viciae</name>
    <dbReference type="NCBI Taxonomy" id="2505979"/>
    <lineage>
        <taxon>Bacteria</taxon>
        <taxon>Pseudomonadati</taxon>
        <taxon>Pseudomonadota</taxon>
        <taxon>Gammaproteobacteria</taxon>
        <taxon>Pseudomonadales</taxon>
        <taxon>Pseudomonadaceae</taxon>
        <taxon>Pseudomonas</taxon>
    </lineage>
</organism>